<protein>
    <submittedName>
        <fullName evidence="2">Alpha/beta fold hydrolase</fullName>
    </submittedName>
</protein>
<dbReference type="Pfam" id="PF00561">
    <property type="entry name" value="Abhydrolase_1"/>
    <property type="match status" value="1"/>
</dbReference>
<gene>
    <name evidence="2" type="ORF">EHQ58_06525</name>
</gene>
<sequence>MKKSHKVILSLLLVLLILSYIPWYFSSLVLYPSVKCNKEHHVFCETPKEIGLDFESVTIRTPAGLQLESWYMPAANSKKGIIFVHGHGGSKNEGLRFAPSLHKAGFNLLAISLRRNAGSFASMGYYEPEDVFASIDFLLNEKKLESIGLFGFSMGAATSILTMEKDQRVKAGLFSSGYASAMDVMSQSAKRDFGIPYYPLIPIVQIVLNLRGNMKIETVVPEDKIGNISPRPISIFHCDKDDYVDESHAERLFQAANEPKEKWIPVCSRHEQIWNYNKEESEKRAVSFFKKYL</sequence>
<name>A0A4R9K2C0_9LEPT</name>
<dbReference type="InterPro" id="IPR029058">
    <property type="entry name" value="AB_hydrolase_fold"/>
</dbReference>
<dbReference type="AlphaFoldDB" id="A0A4R9K2C0"/>
<dbReference type="GO" id="GO:0016787">
    <property type="term" value="F:hydrolase activity"/>
    <property type="evidence" value="ECO:0007669"/>
    <property type="project" value="UniProtKB-KW"/>
</dbReference>
<dbReference type="Gene3D" id="3.40.50.1820">
    <property type="entry name" value="alpha/beta hydrolase"/>
    <property type="match status" value="1"/>
</dbReference>
<accession>A0A4R9K2C0</accession>
<evidence type="ECO:0000259" key="1">
    <source>
        <dbReference type="Pfam" id="PF00561"/>
    </source>
</evidence>
<organism evidence="2 3">
    <name type="scientific">Leptospira ognonensis</name>
    <dbReference type="NCBI Taxonomy" id="2484945"/>
    <lineage>
        <taxon>Bacteria</taxon>
        <taxon>Pseudomonadati</taxon>
        <taxon>Spirochaetota</taxon>
        <taxon>Spirochaetia</taxon>
        <taxon>Leptospirales</taxon>
        <taxon>Leptospiraceae</taxon>
        <taxon>Leptospira</taxon>
    </lineage>
</organism>
<dbReference type="OrthoDB" id="9776685at2"/>
<keyword evidence="2" id="KW-0378">Hydrolase</keyword>
<dbReference type="SUPFAM" id="SSF53474">
    <property type="entry name" value="alpha/beta-Hydrolases"/>
    <property type="match status" value="1"/>
</dbReference>
<dbReference type="Proteomes" id="UP000297693">
    <property type="component" value="Unassembled WGS sequence"/>
</dbReference>
<evidence type="ECO:0000313" key="2">
    <source>
        <dbReference type="EMBL" id="TGL60152.1"/>
    </source>
</evidence>
<reference evidence="2" key="1">
    <citation type="journal article" date="2019" name="PLoS Negl. Trop. Dis.">
        <title>Revisiting the worldwide diversity of Leptospira species in the environment.</title>
        <authorList>
            <person name="Vincent A.T."/>
            <person name="Schiettekatte O."/>
            <person name="Bourhy P."/>
            <person name="Veyrier F.J."/>
            <person name="Picardeau M."/>
        </authorList>
    </citation>
    <scope>NUCLEOTIDE SEQUENCE [LARGE SCALE GENOMIC DNA]</scope>
    <source>
        <strain evidence="2">201702476</strain>
    </source>
</reference>
<dbReference type="EMBL" id="RQGD01000022">
    <property type="protein sequence ID" value="TGL60152.1"/>
    <property type="molecule type" value="Genomic_DNA"/>
</dbReference>
<dbReference type="PANTHER" id="PTHR43358:SF4">
    <property type="entry name" value="ALPHA_BETA HYDROLASE FOLD-1 DOMAIN-CONTAINING PROTEIN"/>
    <property type="match status" value="1"/>
</dbReference>
<dbReference type="PANTHER" id="PTHR43358">
    <property type="entry name" value="ALPHA/BETA-HYDROLASE"/>
    <property type="match status" value="1"/>
</dbReference>
<feature type="domain" description="AB hydrolase-1" evidence="1">
    <location>
        <begin position="81"/>
        <end position="184"/>
    </location>
</feature>
<proteinExistence type="predicted"/>
<dbReference type="RefSeq" id="WP_135623316.1">
    <property type="nucleotide sequence ID" value="NZ_RQGD01000022.1"/>
</dbReference>
<dbReference type="InterPro" id="IPR052920">
    <property type="entry name" value="DNA-binding_regulatory"/>
</dbReference>
<dbReference type="InterPro" id="IPR000073">
    <property type="entry name" value="AB_hydrolase_1"/>
</dbReference>
<evidence type="ECO:0000313" key="3">
    <source>
        <dbReference type="Proteomes" id="UP000297693"/>
    </source>
</evidence>
<comment type="caution">
    <text evidence="2">The sequence shown here is derived from an EMBL/GenBank/DDBJ whole genome shotgun (WGS) entry which is preliminary data.</text>
</comment>
<keyword evidence="3" id="KW-1185">Reference proteome</keyword>